<feature type="compositionally biased region" description="Polar residues" evidence="1">
    <location>
        <begin position="1"/>
        <end position="14"/>
    </location>
</feature>
<dbReference type="EMBL" id="KN817585">
    <property type="protein sequence ID" value="KJA18788.1"/>
    <property type="molecule type" value="Genomic_DNA"/>
</dbReference>
<name>A0A0D2M6J2_HYPSF</name>
<keyword evidence="3" id="KW-1185">Reference proteome</keyword>
<accession>A0A0D2M6J2</accession>
<feature type="compositionally biased region" description="Polar residues" evidence="1">
    <location>
        <begin position="25"/>
        <end position="63"/>
    </location>
</feature>
<evidence type="ECO:0000256" key="1">
    <source>
        <dbReference type="SAM" id="MobiDB-lite"/>
    </source>
</evidence>
<evidence type="ECO:0000313" key="2">
    <source>
        <dbReference type="EMBL" id="KJA18788.1"/>
    </source>
</evidence>
<dbReference type="Pfam" id="PF15496">
    <property type="entry name" value="DUF4646"/>
    <property type="match status" value="1"/>
</dbReference>
<dbReference type="Proteomes" id="UP000054270">
    <property type="component" value="Unassembled WGS sequence"/>
</dbReference>
<reference evidence="3" key="1">
    <citation type="submission" date="2014-04" db="EMBL/GenBank/DDBJ databases">
        <title>Evolutionary Origins and Diversification of the Mycorrhizal Mutualists.</title>
        <authorList>
            <consortium name="DOE Joint Genome Institute"/>
            <consortium name="Mycorrhizal Genomics Consortium"/>
            <person name="Kohler A."/>
            <person name="Kuo A."/>
            <person name="Nagy L.G."/>
            <person name="Floudas D."/>
            <person name="Copeland A."/>
            <person name="Barry K.W."/>
            <person name="Cichocki N."/>
            <person name="Veneault-Fourrey C."/>
            <person name="LaButti K."/>
            <person name="Lindquist E.A."/>
            <person name="Lipzen A."/>
            <person name="Lundell T."/>
            <person name="Morin E."/>
            <person name="Murat C."/>
            <person name="Riley R."/>
            <person name="Ohm R."/>
            <person name="Sun H."/>
            <person name="Tunlid A."/>
            <person name="Henrissat B."/>
            <person name="Grigoriev I.V."/>
            <person name="Hibbett D.S."/>
            <person name="Martin F."/>
        </authorList>
    </citation>
    <scope>NUCLEOTIDE SEQUENCE [LARGE SCALE GENOMIC DNA]</scope>
    <source>
        <strain evidence="3">FD-334 SS-4</strain>
    </source>
</reference>
<organism evidence="2 3">
    <name type="scientific">Hypholoma sublateritium (strain FD-334 SS-4)</name>
    <dbReference type="NCBI Taxonomy" id="945553"/>
    <lineage>
        <taxon>Eukaryota</taxon>
        <taxon>Fungi</taxon>
        <taxon>Dikarya</taxon>
        <taxon>Basidiomycota</taxon>
        <taxon>Agaricomycotina</taxon>
        <taxon>Agaricomycetes</taxon>
        <taxon>Agaricomycetidae</taxon>
        <taxon>Agaricales</taxon>
        <taxon>Agaricineae</taxon>
        <taxon>Strophariaceae</taxon>
        <taxon>Hypholoma</taxon>
    </lineage>
</organism>
<dbReference type="OrthoDB" id="5314275at2759"/>
<dbReference type="STRING" id="945553.A0A0D2M6J2"/>
<dbReference type="InterPro" id="IPR028018">
    <property type="entry name" value="DUF4646"/>
</dbReference>
<proteinExistence type="predicted"/>
<dbReference type="OMA" id="DSCAINY"/>
<evidence type="ECO:0000313" key="3">
    <source>
        <dbReference type="Proteomes" id="UP000054270"/>
    </source>
</evidence>
<feature type="region of interest" description="Disordered" evidence="1">
    <location>
        <begin position="1"/>
        <end position="63"/>
    </location>
</feature>
<gene>
    <name evidence="2" type="ORF">HYPSUDRAFT_44963</name>
</gene>
<sequence>MVSPSYTQPENGSPSAYEDQKIPIASNSESLPPQSSPFDDSCAINYSQGTPGSQLTQGLPLSSSFARKPPMELSYDAFQPMFLVAKSKALDEGFPAAPPPSNTRAHPFPSHDITEADWLSFLKELETSAALTADDVRKSYLPIISIVPVVKSLSSYGVQQYMKSQKRHKVVEVIDMWNRSFFGLRNVRVILMRGQTPLSPSSTEVPEQYSAGLKSPTWNLAQTSAGWTDDIFRLLVVPL</sequence>
<dbReference type="AlphaFoldDB" id="A0A0D2M6J2"/>
<protein>
    <submittedName>
        <fullName evidence="2">Uncharacterized protein</fullName>
    </submittedName>
</protein>